<dbReference type="VEuPathDB" id="FungiDB:FOC1_g10015745"/>
<evidence type="ECO:0000256" key="1">
    <source>
        <dbReference type="SAM" id="MobiDB-lite"/>
    </source>
</evidence>
<feature type="compositionally biased region" description="Basic and acidic residues" evidence="1">
    <location>
        <begin position="35"/>
        <end position="47"/>
    </location>
</feature>
<dbReference type="AlphaFoldDB" id="N4TEP9"/>
<protein>
    <submittedName>
        <fullName evidence="2">Uncharacterized protein</fullName>
    </submittedName>
</protein>
<feature type="region of interest" description="Disordered" evidence="1">
    <location>
        <begin position="16"/>
        <end position="161"/>
    </location>
</feature>
<gene>
    <name evidence="2" type="ORF">FOC1_g10015745</name>
</gene>
<accession>N4TEP9</accession>
<evidence type="ECO:0000313" key="2">
    <source>
        <dbReference type="EMBL" id="ENH60939.1"/>
    </source>
</evidence>
<organism evidence="2 3">
    <name type="scientific">Fusarium oxysporum f. sp. cubense (strain race 1)</name>
    <name type="common">Panama disease fungus</name>
    <dbReference type="NCBI Taxonomy" id="1229664"/>
    <lineage>
        <taxon>Eukaryota</taxon>
        <taxon>Fungi</taxon>
        <taxon>Dikarya</taxon>
        <taxon>Ascomycota</taxon>
        <taxon>Pezizomycotina</taxon>
        <taxon>Sordariomycetes</taxon>
        <taxon>Hypocreomycetidae</taxon>
        <taxon>Hypocreales</taxon>
        <taxon>Nectriaceae</taxon>
        <taxon>Fusarium</taxon>
        <taxon>Fusarium oxysporum species complex</taxon>
    </lineage>
</organism>
<reference evidence="3" key="1">
    <citation type="submission" date="2012-09" db="EMBL/GenBank/DDBJ databases">
        <title>Genome sequencing and comparative transcriptomics of race 1 and race 4 of banana pathogen: Fusarium oxysporum f. sp. cubense.</title>
        <authorList>
            <person name="Fang X."/>
            <person name="Huang J."/>
        </authorList>
    </citation>
    <scope>NUCLEOTIDE SEQUENCE [LARGE SCALE GENOMIC DNA]</scope>
    <source>
        <strain evidence="3">race 1</strain>
    </source>
</reference>
<reference evidence="3" key="2">
    <citation type="journal article" date="2014" name="PLoS ONE">
        <title>Genome and Transcriptome Analysis of the Fungal Pathogen Fusarium oxysporum f. sp. cubense Causing Banana Vascular Wilt Disease.</title>
        <authorList>
            <person name="Guo L."/>
            <person name="Han L."/>
            <person name="Yang L."/>
            <person name="Zeng H."/>
            <person name="Fan D."/>
            <person name="Zhu Y."/>
            <person name="Feng Y."/>
            <person name="Wang G."/>
            <person name="Peng C."/>
            <person name="Jiang X."/>
            <person name="Zhou D."/>
            <person name="Ni P."/>
            <person name="Liang C."/>
            <person name="Liu L."/>
            <person name="Wang J."/>
            <person name="Mao C."/>
            <person name="Fang X."/>
            <person name="Peng M."/>
            <person name="Huang J."/>
        </authorList>
    </citation>
    <scope>NUCLEOTIDE SEQUENCE [LARGE SCALE GENOMIC DNA]</scope>
    <source>
        <strain evidence="3">race 1</strain>
    </source>
</reference>
<name>N4TEP9_FUSC1</name>
<dbReference type="EMBL" id="KB731261">
    <property type="protein sequence ID" value="ENH60939.1"/>
    <property type="molecule type" value="Genomic_DNA"/>
</dbReference>
<dbReference type="Proteomes" id="UP000016928">
    <property type="component" value="Unassembled WGS sequence"/>
</dbReference>
<sequence length="161" mass="18314">MPILSYLYSWVKPRQCQREDRSPSFSLGKKKRTKSGLDKNEKEDFQRSKIIRKSLQSRASSRATVRQEDENDTEEEDRNTSLRTDWKAYEADIQRNKSTLMRRHPGVDRSRIQTHAGSSSSRPQPQSFSSSSTNPYSPLSPTTSTSTASPASPEIGREYGP</sequence>
<evidence type="ECO:0000313" key="3">
    <source>
        <dbReference type="Proteomes" id="UP000016928"/>
    </source>
</evidence>
<feature type="compositionally biased region" description="Polar residues" evidence="1">
    <location>
        <begin position="54"/>
        <end position="64"/>
    </location>
</feature>
<proteinExistence type="predicted"/>
<feature type="compositionally biased region" description="Basic and acidic residues" evidence="1">
    <location>
        <begin position="78"/>
        <end position="95"/>
    </location>
</feature>
<dbReference type="HOGENOM" id="CLU_1643742_0_0_1"/>
<dbReference type="OrthoDB" id="5222624at2759"/>
<dbReference type="OMA" id="LRTDWKA"/>
<feature type="compositionally biased region" description="Low complexity" evidence="1">
    <location>
        <begin position="118"/>
        <end position="153"/>
    </location>
</feature>